<organism evidence="3 4">
    <name type="scientific">Candidatus Faecousia excrementigallinarum</name>
    <dbReference type="NCBI Taxonomy" id="2840806"/>
    <lineage>
        <taxon>Bacteria</taxon>
        <taxon>Bacillati</taxon>
        <taxon>Bacillota</taxon>
        <taxon>Clostridia</taxon>
        <taxon>Eubacteriales</taxon>
        <taxon>Oscillospiraceae</taxon>
        <taxon>Faecousia</taxon>
    </lineage>
</organism>
<reference evidence="3" key="2">
    <citation type="journal article" date="2021" name="PeerJ">
        <title>Extensive microbial diversity within the chicken gut microbiome revealed by metagenomics and culture.</title>
        <authorList>
            <person name="Gilroy R."/>
            <person name="Ravi A."/>
            <person name="Getino M."/>
            <person name="Pursley I."/>
            <person name="Horton D.L."/>
            <person name="Alikhan N.F."/>
            <person name="Baker D."/>
            <person name="Gharbi K."/>
            <person name="Hall N."/>
            <person name="Watson M."/>
            <person name="Adriaenssens E.M."/>
            <person name="Foster-Nyarko E."/>
            <person name="Jarju S."/>
            <person name="Secka A."/>
            <person name="Antonio M."/>
            <person name="Oren A."/>
            <person name="Chaudhuri R.R."/>
            <person name="La Ragione R."/>
            <person name="Hildebrand F."/>
            <person name="Pallen M.J."/>
        </authorList>
    </citation>
    <scope>NUCLEOTIDE SEQUENCE</scope>
    <source>
        <strain evidence="3">13361</strain>
    </source>
</reference>
<feature type="compositionally biased region" description="Low complexity" evidence="1">
    <location>
        <begin position="37"/>
        <end position="49"/>
    </location>
</feature>
<evidence type="ECO:0008006" key="5">
    <source>
        <dbReference type="Google" id="ProtNLM"/>
    </source>
</evidence>
<dbReference type="PROSITE" id="PS51257">
    <property type="entry name" value="PROKAR_LIPOPROTEIN"/>
    <property type="match status" value="1"/>
</dbReference>
<proteinExistence type="predicted"/>
<accession>A0A9D0Z123</accession>
<protein>
    <recommendedName>
        <fullName evidence="5">DUF5050 domain-containing protein</fullName>
    </recommendedName>
</protein>
<sequence>MKLKKWLCLGLSLVLILGVLSGCKNDTPDPTEPPENTKPQETVEATFAPPTEPTPEYQDPYPTQSEEPPQSFAPPEENRLTLRQWEVQMAISSVRDGYYYGSQVLMFCDGATGENRVLCQKPDCAHEESDCEAWLGETTSMIEYHGVLYFTRTEDTGAQLCTKNPETGEIQVITQWDHPQGGKTECSIEEASHNLFLMYFSQTQLVDKNGLAKEESLSWKALYDPDTHAEKKISWEEEGSSLWILMFNRDSALTIALVDDPQTPGKKLEELRLYSLEDDSYTVISSQEKDGFRRSEDACSFYGDQMAILEGDTLYVYDLNTQEKREIITMASIQNYWIADGKVFFAVKDTPEGMSSPLLRLYYVALEGGTPTRLKNNGETLSVYFHVFGESTSFFVGQVLDDNFLSHEYIIPKADYYTDNFTILQPWPPA</sequence>
<feature type="signal peptide" evidence="2">
    <location>
        <begin position="1"/>
        <end position="21"/>
    </location>
</feature>
<evidence type="ECO:0000256" key="1">
    <source>
        <dbReference type="SAM" id="MobiDB-lite"/>
    </source>
</evidence>
<dbReference type="Proteomes" id="UP000886796">
    <property type="component" value="Unassembled WGS sequence"/>
</dbReference>
<comment type="caution">
    <text evidence="3">The sequence shown here is derived from an EMBL/GenBank/DDBJ whole genome shotgun (WGS) entry which is preliminary data.</text>
</comment>
<feature type="region of interest" description="Disordered" evidence="1">
    <location>
        <begin position="26"/>
        <end position="75"/>
    </location>
</feature>
<evidence type="ECO:0000256" key="2">
    <source>
        <dbReference type="SAM" id="SignalP"/>
    </source>
</evidence>
<dbReference type="SUPFAM" id="SSF69304">
    <property type="entry name" value="Tricorn protease N-terminal domain"/>
    <property type="match status" value="1"/>
</dbReference>
<gene>
    <name evidence="3" type="ORF">IAB74_00695</name>
</gene>
<name>A0A9D0Z123_9FIRM</name>
<keyword evidence="2" id="KW-0732">Signal</keyword>
<feature type="chain" id="PRO_5039081174" description="DUF5050 domain-containing protein" evidence="2">
    <location>
        <begin position="22"/>
        <end position="430"/>
    </location>
</feature>
<dbReference type="EMBL" id="DVFK01000011">
    <property type="protein sequence ID" value="HIQ67015.1"/>
    <property type="molecule type" value="Genomic_DNA"/>
</dbReference>
<evidence type="ECO:0000313" key="3">
    <source>
        <dbReference type="EMBL" id="HIQ67015.1"/>
    </source>
</evidence>
<dbReference type="AlphaFoldDB" id="A0A9D0Z123"/>
<reference evidence="3" key="1">
    <citation type="submission" date="2020-10" db="EMBL/GenBank/DDBJ databases">
        <authorList>
            <person name="Gilroy R."/>
        </authorList>
    </citation>
    <scope>NUCLEOTIDE SEQUENCE</scope>
    <source>
        <strain evidence="3">13361</strain>
    </source>
</reference>
<evidence type="ECO:0000313" key="4">
    <source>
        <dbReference type="Proteomes" id="UP000886796"/>
    </source>
</evidence>